<dbReference type="GO" id="GO:0046656">
    <property type="term" value="P:folic acid biosynthetic process"/>
    <property type="evidence" value="ECO:0007669"/>
    <property type="project" value="UniProtKB-KW"/>
</dbReference>
<dbReference type="PANTHER" id="PTHR11136">
    <property type="entry name" value="FOLYLPOLYGLUTAMATE SYNTHASE-RELATED"/>
    <property type="match status" value="1"/>
</dbReference>
<keyword evidence="6" id="KW-0547">Nucleotide-binding</keyword>
<dbReference type="SUPFAM" id="SSF53623">
    <property type="entry name" value="MurD-like peptide ligases, catalytic domain"/>
    <property type="match status" value="1"/>
</dbReference>
<dbReference type="GO" id="GO:0004326">
    <property type="term" value="F:tetrahydrofolylpolyglutamate synthase activity"/>
    <property type="evidence" value="ECO:0007669"/>
    <property type="project" value="InterPro"/>
</dbReference>
<dbReference type="PANTHER" id="PTHR11136:SF0">
    <property type="entry name" value="DIHYDROFOLATE SYNTHETASE-RELATED"/>
    <property type="match status" value="1"/>
</dbReference>
<keyword evidence="5" id="KW-0479">Metal-binding</keyword>
<dbReference type="NCBIfam" id="TIGR01499">
    <property type="entry name" value="folC"/>
    <property type="match status" value="1"/>
</dbReference>
<evidence type="ECO:0000256" key="6">
    <source>
        <dbReference type="ARBA" id="ARBA00022741"/>
    </source>
</evidence>
<dbReference type="PROSITE" id="PS01011">
    <property type="entry name" value="FOLYLPOLYGLU_SYNT_1"/>
    <property type="match status" value="1"/>
</dbReference>
<comment type="caution">
    <text evidence="12">The sequence shown here is derived from an EMBL/GenBank/DDBJ whole genome shotgun (WGS) entry which is preliminary data.</text>
</comment>
<gene>
    <name evidence="12" type="ORF">GM51_11805</name>
</gene>
<dbReference type="EMBL" id="JNSL01000075">
    <property type="protein sequence ID" value="KGA16798.1"/>
    <property type="molecule type" value="Genomic_DNA"/>
</dbReference>
<keyword evidence="8" id="KW-0460">Magnesium</keyword>
<feature type="domain" description="Mur ligase central" evidence="11">
    <location>
        <begin position="139"/>
        <end position="282"/>
    </location>
</feature>
<evidence type="ECO:0000256" key="9">
    <source>
        <dbReference type="ARBA" id="ARBA00022909"/>
    </source>
</evidence>
<dbReference type="InterPro" id="IPR001645">
    <property type="entry name" value="Folylpolyglutamate_synth"/>
</dbReference>
<dbReference type="Pfam" id="PF02875">
    <property type="entry name" value="Mur_ligase_C"/>
    <property type="match status" value="1"/>
</dbReference>
<feature type="domain" description="Mur ligase C-terminal" evidence="10">
    <location>
        <begin position="308"/>
        <end position="433"/>
    </location>
</feature>
<evidence type="ECO:0000256" key="2">
    <source>
        <dbReference type="ARBA" id="ARBA00008276"/>
    </source>
</evidence>
<evidence type="ECO:0000256" key="1">
    <source>
        <dbReference type="ARBA" id="ARBA00001946"/>
    </source>
</evidence>
<dbReference type="InterPro" id="IPR036615">
    <property type="entry name" value="Mur_ligase_C_dom_sf"/>
</dbReference>
<keyword evidence="7" id="KW-0067">ATP-binding</keyword>
<comment type="similarity">
    <text evidence="2">Belongs to the folylpolyglutamate synthase family.</text>
</comment>
<evidence type="ECO:0000256" key="4">
    <source>
        <dbReference type="ARBA" id="ARBA00022598"/>
    </source>
</evidence>
<evidence type="ECO:0000259" key="10">
    <source>
        <dbReference type="Pfam" id="PF02875"/>
    </source>
</evidence>
<dbReference type="AlphaFoldDB" id="A0A094SEY0"/>
<dbReference type="GO" id="GO:0005737">
    <property type="term" value="C:cytoplasm"/>
    <property type="evidence" value="ECO:0007669"/>
    <property type="project" value="TreeGrafter"/>
</dbReference>
<dbReference type="InterPro" id="IPR004101">
    <property type="entry name" value="Mur_ligase_C"/>
</dbReference>
<dbReference type="GO" id="GO:0046872">
    <property type="term" value="F:metal ion binding"/>
    <property type="evidence" value="ECO:0007669"/>
    <property type="project" value="UniProtKB-KW"/>
</dbReference>
<feature type="domain" description="Mur ligase central" evidence="11">
    <location>
        <begin position="51"/>
        <end position="79"/>
    </location>
</feature>
<dbReference type="InterPro" id="IPR036565">
    <property type="entry name" value="Mur-like_cat_sf"/>
</dbReference>
<comment type="subunit">
    <text evidence="3">Monomer.</text>
</comment>
<evidence type="ECO:0000259" key="11">
    <source>
        <dbReference type="Pfam" id="PF08245"/>
    </source>
</evidence>
<dbReference type="GO" id="GO:0005524">
    <property type="term" value="F:ATP binding"/>
    <property type="evidence" value="ECO:0007669"/>
    <property type="project" value="UniProtKB-KW"/>
</dbReference>
<dbReference type="SUPFAM" id="SSF53244">
    <property type="entry name" value="MurD-like peptide ligases, peptide-binding domain"/>
    <property type="match status" value="1"/>
</dbReference>
<dbReference type="Gene3D" id="3.90.190.20">
    <property type="entry name" value="Mur ligase, C-terminal domain"/>
    <property type="match status" value="1"/>
</dbReference>
<evidence type="ECO:0000313" key="12">
    <source>
        <dbReference type="EMBL" id="KGA16798.1"/>
    </source>
</evidence>
<dbReference type="PIRSF" id="PIRSF001563">
    <property type="entry name" value="Folylpolyglu_synth"/>
    <property type="match status" value="1"/>
</dbReference>
<dbReference type="InterPro" id="IPR013221">
    <property type="entry name" value="Mur_ligase_cen"/>
</dbReference>
<dbReference type="Gene3D" id="3.40.1190.10">
    <property type="entry name" value="Mur-like, catalytic domain"/>
    <property type="match status" value="1"/>
</dbReference>
<dbReference type="FunFam" id="3.40.1190.10:FF:000004">
    <property type="entry name" value="Dihydrofolate synthase/folylpolyglutamate synthase"/>
    <property type="match status" value="1"/>
</dbReference>
<dbReference type="PROSITE" id="PS01012">
    <property type="entry name" value="FOLYLPOLYGLU_SYNT_2"/>
    <property type="match status" value="1"/>
</dbReference>
<evidence type="ECO:0000256" key="8">
    <source>
        <dbReference type="ARBA" id="ARBA00022842"/>
    </source>
</evidence>
<sequence>MTLPEIQELARVEEVLESRWPETKIEPSLDRISHLMTLLGDPQFAYPVIHITGTNGKTSTARMIESLLRSMGLRTGLVTSPHLHQVTERIRLNGEPIPAGKFVEIYDELEPYLAIVDSESLASGGPAMSYFEVLTGMAFAAFADAPVDVAVVEVGMGGAWDATNVVAPQVSVVTPIGMDHADYLGDTVEKIAIEKSGIIKPDSIAVLSYQDAGPAEILLARAAAVDAMVARQGVEFSVRDRALAIGGQVLNLDGLNGSYEEILLPLFGAHQAANASVALAAVEAFFGGTLTLDIDAVREGLGSVTSPGRLEVVRRSPTVIVDAAHNPHGAAVLATALEESFSFEQVIGVISVMADKDVIGVLQALEPVMTDVVVTWNGAQRAMLAPEIAELATQVFGEDRVQVEANLTSAIDRAIEMADDAGMNGVGVVVTGSVVTAALARTIMGKTNT</sequence>
<keyword evidence="9" id="KW-0289">Folate biosynthesis</keyword>
<name>A0A094SEY0_9ZZZZ</name>
<accession>A0A094SEY0</accession>
<evidence type="ECO:0000256" key="5">
    <source>
        <dbReference type="ARBA" id="ARBA00022723"/>
    </source>
</evidence>
<reference evidence="12" key="1">
    <citation type="submission" date="2014-06" db="EMBL/GenBank/DDBJ databases">
        <title>Key roles for freshwater Actinobacteria revealed by deep metagenomic sequencing.</title>
        <authorList>
            <person name="Ghai R."/>
            <person name="Mizuno C.M."/>
            <person name="Picazo A."/>
            <person name="Camacho A."/>
            <person name="Rodriguez-Valera F."/>
        </authorList>
    </citation>
    <scope>NUCLEOTIDE SEQUENCE</scope>
</reference>
<protein>
    <submittedName>
        <fullName evidence="12">Tetrahydrofolylpolyglutamate synthase</fullName>
    </submittedName>
</protein>
<comment type="cofactor">
    <cofactor evidence="1">
        <name>Mg(2+)</name>
        <dbReference type="ChEBI" id="CHEBI:18420"/>
    </cofactor>
</comment>
<dbReference type="Pfam" id="PF08245">
    <property type="entry name" value="Mur_ligase_M"/>
    <property type="match status" value="2"/>
</dbReference>
<keyword evidence="4" id="KW-0436">Ligase</keyword>
<dbReference type="GO" id="GO:0008841">
    <property type="term" value="F:dihydrofolate synthase activity"/>
    <property type="evidence" value="ECO:0007669"/>
    <property type="project" value="TreeGrafter"/>
</dbReference>
<evidence type="ECO:0000256" key="3">
    <source>
        <dbReference type="ARBA" id="ARBA00011245"/>
    </source>
</evidence>
<dbReference type="InterPro" id="IPR018109">
    <property type="entry name" value="Folylpolyglutamate_synth_CS"/>
</dbReference>
<organism evidence="12">
    <name type="scientific">freshwater metagenome</name>
    <dbReference type="NCBI Taxonomy" id="449393"/>
    <lineage>
        <taxon>unclassified sequences</taxon>
        <taxon>metagenomes</taxon>
        <taxon>ecological metagenomes</taxon>
    </lineage>
</organism>
<evidence type="ECO:0000256" key="7">
    <source>
        <dbReference type="ARBA" id="ARBA00022840"/>
    </source>
</evidence>
<proteinExistence type="inferred from homology"/>